<dbReference type="InterPro" id="IPR001952">
    <property type="entry name" value="Alkaline_phosphatase"/>
</dbReference>
<evidence type="ECO:0000313" key="4">
    <source>
        <dbReference type="EMBL" id="KAF0314166.1"/>
    </source>
</evidence>
<gene>
    <name evidence="4" type="primary">ALPL</name>
    <name evidence="4" type="ORF">FJT64_015378</name>
</gene>
<organism evidence="4 5">
    <name type="scientific">Amphibalanus amphitrite</name>
    <name type="common">Striped barnacle</name>
    <name type="synonym">Balanus amphitrite</name>
    <dbReference type="NCBI Taxonomy" id="1232801"/>
    <lineage>
        <taxon>Eukaryota</taxon>
        <taxon>Metazoa</taxon>
        <taxon>Ecdysozoa</taxon>
        <taxon>Arthropoda</taxon>
        <taxon>Crustacea</taxon>
        <taxon>Multicrustacea</taxon>
        <taxon>Cirripedia</taxon>
        <taxon>Thoracica</taxon>
        <taxon>Thoracicalcarea</taxon>
        <taxon>Balanomorpha</taxon>
        <taxon>Balanoidea</taxon>
        <taxon>Balanidae</taxon>
        <taxon>Amphibalaninae</taxon>
        <taxon>Amphibalanus</taxon>
    </lineage>
</organism>
<accession>A0A6A4X386</accession>
<dbReference type="Pfam" id="PF00245">
    <property type="entry name" value="Alk_phosphatase"/>
    <property type="match status" value="1"/>
</dbReference>
<proteinExistence type="predicted"/>
<dbReference type="EMBL" id="VIIS01000042">
    <property type="protein sequence ID" value="KAF0314166.1"/>
    <property type="molecule type" value="Genomic_DNA"/>
</dbReference>
<keyword evidence="2" id="KW-0597">Phosphoprotein</keyword>
<dbReference type="InterPro" id="IPR017850">
    <property type="entry name" value="Alkaline_phosphatase_core_sf"/>
</dbReference>
<dbReference type="AlphaFoldDB" id="A0A6A4X386"/>
<evidence type="ECO:0000313" key="5">
    <source>
        <dbReference type="Proteomes" id="UP000440578"/>
    </source>
</evidence>
<dbReference type="GO" id="GO:0046872">
    <property type="term" value="F:metal ion binding"/>
    <property type="evidence" value="ECO:0007669"/>
    <property type="project" value="UniProtKB-KW"/>
</dbReference>
<reference evidence="4 5" key="1">
    <citation type="submission" date="2019-07" db="EMBL/GenBank/DDBJ databases">
        <title>Draft genome assembly of a fouling barnacle, Amphibalanus amphitrite (Darwin, 1854): The first reference genome for Thecostraca.</title>
        <authorList>
            <person name="Kim W."/>
        </authorList>
    </citation>
    <scope>NUCLEOTIDE SEQUENCE [LARGE SCALE GENOMIC DNA]</scope>
    <source>
        <strain evidence="4">SNU_AA5</strain>
        <tissue evidence="4">Soma without cirri and trophi</tissue>
    </source>
</reference>
<name>A0A6A4X386_AMPAM</name>
<evidence type="ECO:0000256" key="2">
    <source>
        <dbReference type="ARBA" id="ARBA00022553"/>
    </source>
</evidence>
<dbReference type="GO" id="GO:0004035">
    <property type="term" value="F:alkaline phosphatase activity"/>
    <property type="evidence" value="ECO:0007669"/>
    <property type="project" value="UniProtKB-EC"/>
</dbReference>
<dbReference type="EC" id="3.1.3.1" evidence="1"/>
<keyword evidence="3" id="KW-0862">Zinc</keyword>
<sequence length="130" mass="14416">MVGLDSQKDINGVPYTTLLRLPSPLTSPFFGSDSEYRQETAVNLRYETHAGEDVPVYATGPRSHLFTGTFEQSYVAHAISYAACIGHYRNHCQRPVEEVKAGGDTYRPQTLLVVLGVTMAALRARQLGQW</sequence>
<dbReference type="PANTHER" id="PTHR11596">
    <property type="entry name" value="ALKALINE PHOSPHATASE"/>
    <property type="match status" value="1"/>
</dbReference>
<dbReference type="OrthoDB" id="428480at2759"/>
<evidence type="ECO:0000256" key="1">
    <source>
        <dbReference type="ARBA" id="ARBA00012647"/>
    </source>
</evidence>
<dbReference type="SUPFAM" id="SSF53649">
    <property type="entry name" value="Alkaline phosphatase-like"/>
    <property type="match status" value="1"/>
</dbReference>
<protein>
    <recommendedName>
        <fullName evidence="1">alkaline phosphatase</fullName>
        <ecNumber evidence="1">3.1.3.1</ecNumber>
    </recommendedName>
</protein>
<keyword evidence="3" id="KW-0479">Metal-binding</keyword>
<comment type="caution">
    <text evidence="4">The sequence shown here is derived from an EMBL/GenBank/DDBJ whole genome shotgun (WGS) entry which is preliminary data.</text>
</comment>
<feature type="binding site" evidence="3">
    <location>
        <position position="49"/>
    </location>
    <ligand>
        <name>Zn(2+)</name>
        <dbReference type="ChEBI" id="CHEBI:29105"/>
        <label>2</label>
    </ligand>
</feature>
<dbReference type="Proteomes" id="UP000440578">
    <property type="component" value="Unassembled WGS sequence"/>
</dbReference>
<keyword evidence="5" id="KW-1185">Reference proteome</keyword>
<dbReference type="Gene3D" id="3.40.720.10">
    <property type="entry name" value="Alkaline Phosphatase, subunit A"/>
    <property type="match status" value="1"/>
</dbReference>
<comment type="cofactor">
    <cofactor evidence="3">
        <name>Zn(2+)</name>
        <dbReference type="ChEBI" id="CHEBI:29105"/>
    </cofactor>
    <text evidence="3">Binds 2 Zn(2+) ions.</text>
</comment>
<evidence type="ECO:0000256" key="3">
    <source>
        <dbReference type="PIRSR" id="PIRSR601952-2"/>
    </source>
</evidence>
<dbReference type="PANTHER" id="PTHR11596:SF5">
    <property type="entry name" value="ALKALINE PHOSPHATASE"/>
    <property type="match status" value="1"/>
</dbReference>